<evidence type="ECO:0000313" key="2">
    <source>
        <dbReference type="Proteomes" id="UP000295673"/>
    </source>
</evidence>
<comment type="caution">
    <text evidence="1">The sequence shown here is derived from an EMBL/GenBank/DDBJ whole genome shotgun (WGS) entry which is preliminary data.</text>
</comment>
<name>A0A4V2Q3X4_9RHOB</name>
<organism evidence="1 2">
    <name type="scientific">Shimia isoporae</name>
    <dbReference type="NCBI Taxonomy" id="647720"/>
    <lineage>
        <taxon>Bacteria</taxon>
        <taxon>Pseudomonadati</taxon>
        <taxon>Pseudomonadota</taxon>
        <taxon>Alphaproteobacteria</taxon>
        <taxon>Rhodobacterales</taxon>
        <taxon>Roseobacteraceae</taxon>
    </lineage>
</organism>
<proteinExistence type="predicted"/>
<keyword evidence="2" id="KW-1185">Reference proteome</keyword>
<dbReference type="AlphaFoldDB" id="A0A4V2Q3X4"/>
<reference evidence="1 2" key="1">
    <citation type="submission" date="2019-03" db="EMBL/GenBank/DDBJ databases">
        <title>Genomic Encyclopedia of Archaeal and Bacterial Type Strains, Phase II (KMG-II): from individual species to whole genera.</title>
        <authorList>
            <person name="Goeker M."/>
        </authorList>
    </citation>
    <scope>NUCLEOTIDE SEQUENCE [LARGE SCALE GENOMIC DNA]</scope>
    <source>
        <strain evidence="1 2">DSM 26433</strain>
    </source>
</reference>
<dbReference type="EMBL" id="SMGR01000001">
    <property type="protein sequence ID" value="TCL08880.1"/>
    <property type="molecule type" value="Genomic_DNA"/>
</dbReference>
<dbReference type="RefSeq" id="WP_132858969.1">
    <property type="nucleotide sequence ID" value="NZ_SMGR01000001.1"/>
</dbReference>
<sequence>MHILKPATMLTAALFLTACLRDGDVVAVNLDYAKTNYGYINSGDFKAGSFFLWDKGEKRMVHLSDIPGFDAPPNPRDKTRQVADYTSGADFGAGVQKAGLKAKADAMIASRSAFEISYPNSVVYDNTITRITGYLGDDIREGGGLLDEWGFRNAVNDPEQYYVLVRKVTYGDGIKLLVDGEAEVGGGFSVIIKGADVNVRLQGKGLNAIQGTDTEVAFDVYVLKPVWSDTSGGQNPSFAVDHFVEVKDLPDLFRSTSRRDG</sequence>
<dbReference type="OrthoDB" id="7827420at2"/>
<protein>
    <submittedName>
        <fullName evidence="1">Uncharacterized protein</fullName>
    </submittedName>
</protein>
<dbReference type="PROSITE" id="PS51257">
    <property type="entry name" value="PROKAR_LIPOPROTEIN"/>
    <property type="match status" value="1"/>
</dbReference>
<dbReference type="Proteomes" id="UP000295673">
    <property type="component" value="Unassembled WGS sequence"/>
</dbReference>
<accession>A0A4V2Q3X4</accession>
<gene>
    <name evidence="1" type="ORF">BXY66_0921</name>
</gene>
<evidence type="ECO:0000313" key="1">
    <source>
        <dbReference type="EMBL" id="TCL08880.1"/>
    </source>
</evidence>